<sequence>MHSLVRDLARTAKQSGSPVLAVSAGSGQIAEYVVEAGADLLFALNAGLYRSLGHGSLASLLAYGNANEQTEELLRRHILPNAGGLPVVAGVMASDPTIDVDARLAHLRRMGVHGVTNWPTVGFIDGKIREAFEEEGYGLSNEVELLAAARKQGMATFAFVLNVEDIRRFAAVGVDAFIINAGLTPLQFAIGDRRDRLQDSLIHINRMIAALDGAASRPLCLVYGGPFTDVEDFATLFRQVKVDGIAGGSVFERLPVQAITSNFVRRCKTLRLVDPDVEEPGRREMLGRSPAFHDLVRTIERVARFDANVVIEGETGVGKELAASLIHELSPRSKQPFITLNCGAIPSGLLESELFGHERGAFTGADRRRIGKFELANRGTLLLDEIADLSPAAQVALLRVLQQREVVRVGADNPIPLNVRVIAATNRSLAELVEEGKFRSDLYYRLSTVTLNIPPLRERLDDLSVLASDFLQKTAAELGLSGLAIDERFEEDMARHSWPGNIRELRQVISRAAILEDGPVLRGTYFQPDGGRRTAMSAGHASDNALSRRVTIEDIHRAIALAGGNKSVAAASLKISRKTLYAKLDAARQGVTEPVD</sequence>
<organism evidence="7 8">
    <name type="scientific">Sphingomonas colocasiae</name>
    <dbReference type="NCBI Taxonomy" id="1848973"/>
    <lineage>
        <taxon>Bacteria</taxon>
        <taxon>Pseudomonadati</taxon>
        <taxon>Pseudomonadota</taxon>
        <taxon>Alphaproteobacteria</taxon>
        <taxon>Sphingomonadales</taxon>
        <taxon>Sphingomonadaceae</taxon>
        <taxon>Sphingomonas</taxon>
    </lineage>
</organism>
<evidence type="ECO:0000313" key="7">
    <source>
        <dbReference type="EMBL" id="MBY8820749.1"/>
    </source>
</evidence>
<keyword evidence="5" id="KW-0804">Transcription</keyword>
<evidence type="ECO:0000256" key="4">
    <source>
        <dbReference type="ARBA" id="ARBA00023015"/>
    </source>
</evidence>
<evidence type="ECO:0000256" key="1">
    <source>
        <dbReference type="ARBA" id="ARBA00022741"/>
    </source>
</evidence>
<evidence type="ECO:0000256" key="5">
    <source>
        <dbReference type="ARBA" id="ARBA00023163"/>
    </source>
</evidence>
<proteinExistence type="predicted"/>
<name>A0ABS7PHI2_9SPHN</name>
<dbReference type="RefSeq" id="WP_222987863.1">
    <property type="nucleotide sequence ID" value="NZ_JAINVV010000001.1"/>
</dbReference>
<dbReference type="Gene3D" id="1.10.8.60">
    <property type="match status" value="1"/>
</dbReference>
<dbReference type="Pfam" id="PF00158">
    <property type="entry name" value="Sigma54_activat"/>
    <property type="match status" value="1"/>
</dbReference>
<dbReference type="SUPFAM" id="SSF46689">
    <property type="entry name" value="Homeodomain-like"/>
    <property type="match status" value="1"/>
</dbReference>
<evidence type="ECO:0000259" key="6">
    <source>
        <dbReference type="PROSITE" id="PS50045"/>
    </source>
</evidence>
<dbReference type="InterPro" id="IPR009057">
    <property type="entry name" value="Homeodomain-like_sf"/>
</dbReference>
<dbReference type="InterPro" id="IPR002197">
    <property type="entry name" value="HTH_Fis"/>
</dbReference>
<dbReference type="EMBL" id="JAINVV010000001">
    <property type="protein sequence ID" value="MBY8820749.1"/>
    <property type="molecule type" value="Genomic_DNA"/>
</dbReference>
<keyword evidence="2" id="KW-0067">ATP-binding</keyword>
<evidence type="ECO:0000313" key="8">
    <source>
        <dbReference type="Proteomes" id="UP000706039"/>
    </source>
</evidence>
<dbReference type="InterPro" id="IPR009215">
    <property type="entry name" value="TIM-br_IGPS-like"/>
</dbReference>
<dbReference type="Pfam" id="PF02954">
    <property type="entry name" value="HTH_8"/>
    <property type="match status" value="1"/>
</dbReference>
<keyword evidence="4" id="KW-0805">Transcription regulation</keyword>
<dbReference type="Proteomes" id="UP000706039">
    <property type="component" value="Unassembled WGS sequence"/>
</dbReference>
<dbReference type="SUPFAM" id="SSF52540">
    <property type="entry name" value="P-loop containing nucleoside triphosphate hydrolases"/>
    <property type="match status" value="1"/>
</dbReference>
<dbReference type="CDD" id="cd00009">
    <property type="entry name" value="AAA"/>
    <property type="match status" value="1"/>
</dbReference>
<reference evidence="7 8" key="1">
    <citation type="submission" date="2021-08" db="EMBL/GenBank/DDBJ databases">
        <authorList>
            <person name="Tuo L."/>
        </authorList>
    </citation>
    <scope>NUCLEOTIDE SEQUENCE [LARGE SCALE GENOMIC DNA]</scope>
    <source>
        <strain evidence="7 8">JCM 31229</strain>
    </source>
</reference>
<dbReference type="SUPFAM" id="SSF51621">
    <property type="entry name" value="Phosphoenolpyruvate/pyruvate domain"/>
    <property type="match status" value="1"/>
</dbReference>
<evidence type="ECO:0000256" key="3">
    <source>
        <dbReference type="ARBA" id="ARBA00023012"/>
    </source>
</evidence>
<evidence type="ECO:0000256" key="2">
    <source>
        <dbReference type="ARBA" id="ARBA00022840"/>
    </source>
</evidence>
<comment type="caution">
    <text evidence="7">The sequence shown here is derived from an EMBL/GenBank/DDBJ whole genome shotgun (WGS) entry which is preliminary data.</text>
</comment>
<dbReference type="GO" id="GO:0016787">
    <property type="term" value="F:hydrolase activity"/>
    <property type="evidence" value="ECO:0007669"/>
    <property type="project" value="UniProtKB-KW"/>
</dbReference>
<keyword evidence="8" id="KW-1185">Reference proteome</keyword>
<dbReference type="InterPro" id="IPR058031">
    <property type="entry name" value="AAA_lid_NorR"/>
</dbReference>
<dbReference type="PANTHER" id="PTHR32071">
    <property type="entry name" value="TRANSCRIPTIONAL REGULATORY PROTEIN"/>
    <property type="match status" value="1"/>
</dbReference>
<keyword evidence="1" id="KW-0547">Nucleotide-binding</keyword>
<dbReference type="PROSITE" id="PS50045">
    <property type="entry name" value="SIGMA54_INTERACT_4"/>
    <property type="match status" value="1"/>
</dbReference>
<dbReference type="Gene3D" id="3.40.50.300">
    <property type="entry name" value="P-loop containing nucleotide triphosphate hydrolases"/>
    <property type="match status" value="1"/>
</dbReference>
<dbReference type="InterPro" id="IPR015813">
    <property type="entry name" value="Pyrv/PenolPyrv_kinase-like_dom"/>
</dbReference>
<dbReference type="InterPro" id="IPR002078">
    <property type="entry name" value="Sigma_54_int"/>
</dbReference>
<dbReference type="SMART" id="SM00382">
    <property type="entry name" value="AAA"/>
    <property type="match status" value="1"/>
</dbReference>
<accession>A0ABS7PHI2</accession>
<dbReference type="Pfam" id="PF25601">
    <property type="entry name" value="AAA_lid_14"/>
    <property type="match status" value="1"/>
</dbReference>
<feature type="domain" description="Sigma-54 factor interaction" evidence="6">
    <location>
        <begin position="285"/>
        <end position="514"/>
    </location>
</feature>
<dbReference type="Pfam" id="PF09370">
    <property type="entry name" value="PEP_hydrolase"/>
    <property type="match status" value="1"/>
</dbReference>
<keyword evidence="7" id="KW-0378">Hydrolase</keyword>
<dbReference type="Gene3D" id="1.10.10.60">
    <property type="entry name" value="Homeodomain-like"/>
    <property type="match status" value="1"/>
</dbReference>
<dbReference type="InterPro" id="IPR013785">
    <property type="entry name" value="Aldolase_TIM"/>
</dbReference>
<dbReference type="InterPro" id="IPR003593">
    <property type="entry name" value="AAA+_ATPase"/>
</dbReference>
<gene>
    <name evidence="7" type="ORF">K7G82_00500</name>
</gene>
<dbReference type="InterPro" id="IPR027417">
    <property type="entry name" value="P-loop_NTPase"/>
</dbReference>
<dbReference type="Gene3D" id="3.20.20.70">
    <property type="entry name" value="Aldolase class I"/>
    <property type="match status" value="1"/>
</dbReference>
<keyword evidence="3" id="KW-0902">Two-component regulatory system</keyword>
<protein>
    <submittedName>
        <fullName evidence="7">Phosphoenolpyruvate hydrolase family protein</fullName>
    </submittedName>
</protein>